<gene>
    <name evidence="2" type="ORF">H0H81_002379</name>
</gene>
<accession>A0A9P7GTB7</accession>
<dbReference type="EMBL" id="JABCKI010000076">
    <property type="protein sequence ID" value="KAG5653080.1"/>
    <property type="molecule type" value="Genomic_DNA"/>
</dbReference>
<evidence type="ECO:0000313" key="2">
    <source>
        <dbReference type="EMBL" id="KAG5653080.1"/>
    </source>
</evidence>
<dbReference type="AlphaFoldDB" id="A0A9P7GTB7"/>
<keyword evidence="3" id="KW-1185">Reference proteome</keyword>
<name>A0A9P7GTB7_9AGAR</name>
<protein>
    <submittedName>
        <fullName evidence="2">Uncharacterized protein</fullName>
    </submittedName>
</protein>
<reference evidence="2" key="1">
    <citation type="submission" date="2021-02" db="EMBL/GenBank/DDBJ databases">
        <authorList>
            <person name="Nieuwenhuis M."/>
            <person name="Van De Peppel L.J.J."/>
        </authorList>
    </citation>
    <scope>NUCLEOTIDE SEQUENCE</scope>
    <source>
        <strain evidence="2">D49</strain>
    </source>
</reference>
<proteinExistence type="predicted"/>
<organism evidence="2 3">
    <name type="scientific">Sphagnurus paluster</name>
    <dbReference type="NCBI Taxonomy" id="117069"/>
    <lineage>
        <taxon>Eukaryota</taxon>
        <taxon>Fungi</taxon>
        <taxon>Dikarya</taxon>
        <taxon>Basidiomycota</taxon>
        <taxon>Agaricomycotina</taxon>
        <taxon>Agaricomycetes</taxon>
        <taxon>Agaricomycetidae</taxon>
        <taxon>Agaricales</taxon>
        <taxon>Tricholomatineae</taxon>
        <taxon>Lyophyllaceae</taxon>
        <taxon>Sphagnurus</taxon>
    </lineage>
</organism>
<dbReference type="OrthoDB" id="2723779at2759"/>
<dbReference type="Proteomes" id="UP000717328">
    <property type="component" value="Unassembled WGS sequence"/>
</dbReference>
<sequence>MTYELTVPLPDKKWKDGPRQNIEQELSSMATYALKNLEDAFAKGPVSVAYRGQLTREYHEAMANLRSLAEDTFQIQLERERQERQCAAGQDFLPQWTEALKQEQQDIMERIKGTWKENGSHKENASLTAQPPEPEPNVNLPPGGQPVGVPTGNPSSKSPGPEVHSKETVLLRPVLVKKRERKELENTCAREAGE</sequence>
<evidence type="ECO:0000256" key="1">
    <source>
        <dbReference type="SAM" id="MobiDB-lite"/>
    </source>
</evidence>
<reference evidence="2" key="2">
    <citation type="submission" date="2021-10" db="EMBL/GenBank/DDBJ databases">
        <title>Phylogenomics reveals ancestral predisposition of the termite-cultivated fungus Termitomyces towards a domesticated lifestyle.</title>
        <authorList>
            <person name="Auxier B."/>
            <person name="Grum-Grzhimaylo A."/>
            <person name="Cardenas M.E."/>
            <person name="Lodge J.D."/>
            <person name="Laessoe T."/>
            <person name="Pedersen O."/>
            <person name="Smith M.E."/>
            <person name="Kuyper T.W."/>
            <person name="Franco-Molano E.A."/>
            <person name="Baroni T.J."/>
            <person name="Aanen D.K."/>
        </authorList>
    </citation>
    <scope>NUCLEOTIDE SEQUENCE</scope>
    <source>
        <strain evidence="2">D49</strain>
    </source>
</reference>
<evidence type="ECO:0000313" key="3">
    <source>
        <dbReference type="Proteomes" id="UP000717328"/>
    </source>
</evidence>
<feature type="region of interest" description="Disordered" evidence="1">
    <location>
        <begin position="116"/>
        <end position="171"/>
    </location>
</feature>
<comment type="caution">
    <text evidence="2">The sequence shown here is derived from an EMBL/GenBank/DDBJ whole genome shotgun (WGS) entry which is preliminary data.</text>
</comment>
<feature type="compositionally biased region" description="Low complexity" evidence="1">
    <location>
        <begin position="136"/>
        <end position="154"/>
    </location>
</feature>